<dbReference type="SMART" id="SM00248">
    <property type="entry name" value="ANK"/>
    <property type="match status" value="6"/>
</dbReference>
<evidence type="ECO:0000256" key="1">
    <source>
        <dbReference type="PROSITE-ProRule" id="PRU00023"/>
    </source>
</evidence>
<dbReference type="Proteomes" id="UP001295423">
    <property type="component" value="Unassembled WGS sequence"/>
</dbReference>
<feature type="repeat" description="ANK" evidence="1">
    <location>
        <begin position="116"/>
        <end position="148"/>
    </location>
</feature>
<dbReference type="PANTHER" id="PTHR24121:SF21">
    <property type="entry name" value="ANKYRIN REPEAT FAMILY PROTEIN"/>
    <property type="match status" value="1"/>
</dbReference>
<protein>
    <submittedName>
        <fullName evidence="2">Uncharacterized protein</fullName>
    </submittedName>
</protein>
<organism evidence="2 3">
    <name type="scientific">Cylindrotheca closterium</name>
    <dbReference type="NCBI Taxonomy" id="2856"/>
    <lineage>
        <taxon>Eukaryota</taxon>
        <taxon>Sar</taxon>
        <taxon>Stramenopiles</taxon>
        <taxon>Ochrophyta</taxon>
        <taxon>Bacillariophyta</taxon>
        <taxon>Bacillariophyceae</taxon>
        <taxon>Bacillariophycidae</taxon>
        <taxon>Bacillariales</taxon>
        <taxon>Bacillariaceae</taxon>
        <taxon>Cylindrotheca</taxon>
    </lineage>
</organism>
<dbReference type="SUPFAM" id="SSF48403">
    <property type="entry name" value="Ankyrin repeat"/>
    <property type="match status" value="1"/>
</dbReference>
<evidence type="ECO:0000313" key="3">
    <source>
        <dbReference type="Proteomes" id="UP001295423"/>
    </source>
</evidence>
<dbReference type="PROSITE" id="PS50297">
    <property type="entry name" value="ANK_REP_REGION"/>
    <property type="match status" value="1"/>
</dbReference>
<dbReference type="InterPro" id="IPR036770">
    <property type="entry name" value="Ankyrin_rpt-contain_sf"/>
</dbReference>
<dbReference type="AlphaFoldDB" id="A0AAD2FBK2"/>
<comment type="caution">
    <text evidence="2">The sequence shown here is derived from an EMBL/GenBank/DDBJ whole genome shotgun (WGS) entry which is preliminary data.</text>
</comment>
<evidence type="ECO:0000313" key="2">
    <source>
        <dbReference type="EMBL" id="CAJ1925885.1"/>
    </source>
</evidence>
<accession>A0AAD2FBK2</accession>
<reference evidence="2" key="1">
    <citation type="submission" date="2023-08" db="EMBL/GenBank/DDBJ databases">
        <authorList>
            <person name="Audoor S."/>
            <person name="Bilcke G."/>
        </authorList>
    </citation>
    <scope>NUCLEOTIDE SEQUENCE</scope>
</reference>
<sequence>MYQDEYQVYELLDRWNSLGPPKPDGVSTFFAQNPSAAKRVFAHGQTLLHKCLQHYSNHTDLVEIFIESFPESLCMEDTEGYMPIHRALTAEKKPDLHLVKLLILKAPETILDSTKAGEFPLHLASRNCDASVVKFLLESFPDVVQYRDGDNKFPVDHALEQHDVDLEVVNLLLEKHSVSLTLLDDTGHLPLHRLLKRNNRRLDAVVNALTEWCPVALRFQDSYGQTPLLQACSQNNTLSQIYSLVRSWPEQVTTQATVNFYETDFNRELLPSALISKSAVLDRVSQWIEVRPDVLLAPDSQGRLPLHYAVVSQSREAARIVQLFLDEAPASASTEDEYGRLPLHYAAATPGCKGSLVNALIDSYPKGLEHADQTGRLPWHYAECARNDGFFDRTLELYPTMDTDLDYVPDEIRWDIMQVIPDNMY</sequence>
<proteinExistence type="predicted"/>
<gene>
    <name evidence="2" type="ORF">CYCCA115_LOCUS1175</name>
</gene>
<dbReference type="PANTHER" id="PTHR24121">
    <property type="entry name" value="NO MECHANORECEPTOR POTENTIAL C, ISOFORM D-RELATED"/>
    <property type="match status" value="1"/>
</dbReference>
<dbReference type="Pfam" id="PF12796">
    <property type="entry name" value="Ank_2"/>
    <property type="match status" value="1"/>
</dbReference>
<keyword evidence="3" id="KW-1185">Reference proteome</keyword>
<keyword evidence="1" id="KW-0040">ANK repeat</keyword>
<name>A0AAD2FBK2_9STRA</name>
<dbReference type="EMBL" id="CAKOGP040000002">
    <property type="protein sequence ID" value="CAJ1925885.1"/>
    <property type="molecule type" value="Genomic_DNA"/>
</dbReference>
<dbReference type="Gene3D" id="1.25.40.20">
    <property type="entry name" value="Ankyrin repeat-containing domain"/>
    <property type="match status" value="2"/>
</dbReference>
<dbReference type="InterPro" id="IPR002110">
    <property type="entry name" value="Ankyrin_rpt"/>
</dbReference>
<dbReference type="PROSITE" id="PS50088">
    <property type="entry name" value="ANK_REPEAT"/>
    <property type="match status" value="1"/>
</dbReference>